<evidence type="ECO:0000313" key="1">
    <source>
        <dbReference type="EMBL" id="CAI9156118.1"/>
    </source>
</evidence>
<keyword evidence="2" id="KW-1185">Reference proteome</keyword>
<dbReference type="Proteomes" id="UP001176941">
    <property type="component" value="Chromosome 13"/>
</dbReference>
<accession>A0ABN8Y3S4</accession>
<gene>
    <name evidence="1" type="ORF">MRATA1EN1_LOCUS5080</name>
</gene>
<proteinExistence type="predicted"/>
<sequence length="101" mass="11077">MSHDLSPAQHPRLTWEAPEFALAHCGPLPVCCPPSELAMLISAFSVQGQPTIPASLPPELPRPKTRLQSRENILDSWWIDDPSLTSLHFRGFVPGGRLSLG</sequence>
<evidence type="ECO:0000313" key="2">
    <source>
        <dbReference type="Proteomes" id="UP001176941"/>
    </source>
</evidence>
<organism evidence="1 2">
    <name type="scientific">Rangifer tarandus platyrhynchus</name>
    <name type="common">Svalbard reindeer</name>
    <dbReference type="NCBI Taxonomy" id="3082113"/>
    <lineage>
        <taxon>Eukaryota</taxon>
        <taxon>Metazoa</taxon>
        <taxon>Chordata</taxon>
        <taxon>Craniata</taxon>
        <taxon>Vertebrata</taxon>
        <taxon>Euteleostomi</taxon>
        <taxon>Mammalia</taxon>
        <taxon>Eutheria</taxon>
        <taxon>Laurasiatheria</taxon>
        <taxon>Artiodactyla</taxon>
        <taxon>Ruminantia</taxon>
        <taxon>Pecora</taxon>
        <taxon>Cervidae</taxon>
        <taxon>Odocoileinae</taxon>
        <taxon>Rangifer</taxon>
    </lineage>
</organism>
<protein>
    <submittedName>
        <fullName evidence="1">Uncharacterized protein</fullName>
    </submittedName>
</protein>
<dbReference type="EMBL" id="OX459949">
    <property type="protein sequence ID" value="CAI9156118.1"/>
    <property type="molecule type" value="Genomic_DNA"/>
</dbReference>
<name>A0ABN8Y3S4_RANTA</name>
<reference evidence="1" key="1">
    <citation type="submission" date="2023-04" db="EMBL/GenBank/DDBJ databases">
        <authorList>
            <consortium name="ELIXIR-Norway"/>
        </authorList>
    </citation>
    <scope>NUCLEOTIDE SEQUENCE [LARGE SCALE GENOMIC DNA]</scope>
</reference>